<protein>
    <submittedName>
        <fullName evidence="1">Uncharacterized protein</fullName>
    </submittedName>
</protein>
<reference evidence="1" key="1">
    <citation type="submission" date="2019-08" db="EMBL/GenBank/DDBJ databases">
        <authorList>
            <person name="Kucharzyk K."/>
            <person name="Murdoch R.W."/>
            <person name="Higgins S."/>
            <person name="Loffler F."/>
        </authorList>
    </citation>
    <scope>NUCLEOTIDE SEQUENCE</scope>
</reference>
<dbReference type="AlphaFoldDB" id="A0A645EVE6"/>
<accession>A0A645EVE6</accession>
<dbReference type="EMBL" id="VSSQ01051092">
    <property type="protein sequence ID" value="MPN05179.1"/>
    <property type="molecule type" value="Genomic_DNA"/>
</dbReference>
<proteinExistence type="predicted"/>
<sequence length="245" mass="26603">MKMFRKYLSLLAVLFLGFCFPSLSHAENLRSDSYYLQFGNFNITSGKKTGDSYVLTDTVGATAIGPYGSYGTSNYFIGSGFQYIYQIDQFQFQISKLNIQLGELLYGAFGTDFHTLNITTNGASGYQVYAFETRPLRAVSGTEEIANTLCNSSCSTSAAGVWTDATQAGFGYSMSGDDVPSDFVNSNYFRPFANNEIGEAMQIVMSSNSVALDRTATVTYQAAPAGNQAAKTYETSIVFVAVPGY</sequence>
<organism evidence="1">
    <name type="scientific">bioreactor metagenome</name>
    <dbReference type="NCBI Taxonomy" id="1076179"/>
    <lineage>
        <taxon>unclassified sequences</taxon>
        <taxon>metagenomes</taxon>
        <taxon>ecological metagenomes</taxon>
    </lineage>
</organism>
<comment type="caution">
    <text evidence="1">The sequence shown here is derived from an EMBL/GenBank/DDBJ whole genome shotgun (WGS) entry which is preliminary data.</text>
</comment>
<gene>
    <name evidence="1" type="ORF">SDC9_152429</name>
</gene>
<evidence type="ECO:0000313" key="1">
    <source>
        <dbReference type="EMBL" id="MPN05179.1"/>
    </source>
</evidence>
<name>A0A645EVE6_9ZZZZ</name>